<evidence type="ECO:0000256" key="11">
    <source>
        <dbReference type="ARBA" id="ARBA00023136"/>
    </source>
</evidence>
<comment type="caution">
    <text evidence="15">The sequence shown here is derived from an EMBL/GenBank/DDBJ whole genome shotgun (WGS) entry which is preliminary data.</text>
</comment>
<keyword evidence="8" id="KW-0862">Zinc</keyword>
<keyword evidence="5 13" id="KW-0812">Transmembrane</keyword>
<keyword evidence="16" id="KW-1185">Reference proteome</keyword>
<proteinExistence type="predicted"/>
<dbReference type="AlphaFoldDB" id="A0A7W7GW42"/>
<dbReference type="InterPro" id="IPR001915">
    <property type="entry name" value="Peptidase_M48"/>
</dbReference>
<dbReference type="InterPro" id="IPR050083">
    <property type="entry name" value="HtpX_protease"/>
</dbReference>
<feature type="transmembrane region" description="Helical" evidence="13">
    <location>
        <begin position="48"/>
        <end position="65"/>
    </location>
</feature>
<comment type="cofactor">
    <cofactor evidence="1">
        <name>Zn(2+)</name>
        <dbReference type="ChEBI" id="CHEBI:29105"/>
    </cofactor>
</comment>
<sequence>MSNDARAAARSAAGLAGFLVVAGVQLAVVLGVLWTVLKLLPTDFALRAGVPLSIATFGALGYATWRALRLRSRVPAGVAVPRADAPELWALVDAAAAAAGVTPPAGLTVVADATVVVGERTRALGLGGGRRDLYLGLPLLQAWDRGRLRAAVAHELAHGSAALGRWAPAAYRGRVAVGRLAPRWERGRNPAAAVLRAYARAYRRWDAPFSRAQELAADRVAAGHAGVAATTGALRDLPVLAGMQRLFHAEYVGPGWQAGQVPEDVFGGFLRVLAARAEDVAILRARGPEPAGAWDTHPPLAERLAELTPESPQTAESEEPAADPAAGPAGEAAKDPAEEPAGDLIPDLPGLGRALQAVAFPPQGRERVSWDDFLSQARTAEMEREAEAALATVARAVGVPVPDAAGVLQLAADGRLATAAATIFPGLAAEETADRIVDLLSLMLALAALRSGVARWRHSWTGTAELVAADGAHLNLTDVAAAAADPEQAEAVRAYLDRIGVDLAASGGDRPAARAQVLGGLINLSADGERTDLLVTDLGFLLVPGLSRGRGGEAKRRLHQIASGGVPVSGEAAGTTAVATMDPPGDGRRFVPFADVAAVTSLPGRRRGWVLGLHDGGSLTLRSSLDTDELPGGWAAWDEAVTFLTGTRQTRPQSPP</sequence>
<evidence type="ECO:0000259" key="14">
    <source>
        <dbReference type="Pfam" id="PF01435"/>
    </source>
</evidence>
<evidence type="ECO:0000256" key="1">
    <source>
        <dbReference type="ARBA" id="ARBA00001947"/>
    </source>
</evidence>
<keyword evidence="9 13" id="KW-1133">Transmembrane helix</keyword>
<dbReference type="GO" id="GO:0006508">
    <property type="term" value="P:proteolysis"/>
    <property type="evidence" value="ECO:0007669"/>
    <property type="project" value="UniProtKB-KW"/>
</dbReference>
<dbReference type="GO" id="GO:0046872">
    <property type="term" value="F:metal ion binding"/>
    <property type="evidence" value="ECO:0007669"/>
    <property type="project" value="UniProtKB-KW"/>
</dbReference>
<keyword evidence="4 15" id="KW-0645">Protease</keyword>
<name>A0A7W7GW42_9ACTN</name>
<evidence type="ECO:0000256" key="8">
    <source>
        <dbReference type="ARBA" id="ARBA00022833"/>
    </source>
</evidence>
<dbReference type="Pfam" id="PF01435">
    <property type="entry name" value="Peptidase_M48"/>
    <property type="match status" value="1"/>
</dbReference>
<evidence type="ECO:0000256" key="6">
    <source>
        <dbReference type="ARBA" id="ARBA00022723"/>
    </source>
</evidence>
<dbReference type="GO" id="GO:0004222">
    <property type="term" value="F:metalloendopeptidase activity"/>
    <property type="evidence" value="ECO:0007669"/>
    <property type="project" value="InterPro"/>
</dbReference>
<dbReference type="EMBL" id="JACHNB010000001">
    <property type="protein sequence ID" value="MBB4739302.1"/>
    <property type="molecule type" value="Genomic_DNA"/>
</dbReference>
<evidence type="ECO:0000256" key="3">
    <source>
        <dbReference type="ARBA" id="ARBA00022475"/>
    </source>
</evidence>
<dbReference type="PANTHER" id="PTHR43221:SF1">
    <property type="entry name" value="PROTEASE HTPX"/>
    <property type="match status" value="1"/>
</dbReference>
<keyword evidence="11 13" id="KW-0472">Membrane</keyword>
<evidence type="ECO:0000313" key="15">
    <source>
        <dbReference type="EMBL" id="MBB4739302.1"/>
    </source>
</evidence>
<keyword evidence="10" id="KW-0482">Metalloprotease</keyword>
<keyword evidence="7" id="KW-0378">Hydrolase</keyword>
<evidence type="ECO:0000256" key="10">
    <source>
        <dbReference type="ARBA" id="ARBA00023049"/>
    </source>
</evidence>
<feature type="compositionally biased region" description="Low complexity" evidence="12">
    <location>
        <begin position="322"/>
        <end position="331"/>
    </location>
</feature>
<feature type="region of interest" description="Disordered" evidence="12">
    <location>
        <begin position="308"/>
        <end position="346"/>
    </location>
</feature>
<dbReference type="Proteomes" id="UP000546162">
    <property type="component" value="Unassembled WGS sequence"/>
</dbReference>
<feature type="transmembrane region" description="Helical" evidence="13">
    <location>
        <begin position="12"/>
        <end position="36"/>
    </location>
</feature>
<evidence type="ECO:0000256" key="7">
    <source>
        <dbReference type="ARBA" id="ARBA00022801"/>
    </source>
</evidence>
<evidence type="ECO:0000313" key="16">
    <source>
        <dbReference type="Proteomes" id="UP000546162"/>
    </source>
</evidence>
<evidence type="ECO:0000256" key="5">
    <source>
        <dbReference type="ARBA" id="ARBA00022692"/>
    </source>
</evidence>
<gene>
    <name evidence="15" type="ORF">BJY16_002761</name>
</gene>
<evidence type="ECO:0000256" key="9">
    <source>
        <dbReference type="ARBA" id="ARBA00022989"/>
    </source>
</evidence>
<comment type="subcellular location">
    <subcellularLocation>
        <location evidence="2">Cell membrane</location>
        <topology evidence="2">Multi-pass membrane protein</topology>
    </subcellularLocation>
</comment>
<feature type="domain" description="Peptidase M48" evidence="14">
    <location>
        <begin position="138"/>
        <end position="308"/>
    </location>
</feature>
<keyword evidence="6" id="KW-0479">Metal-binding</keyword>
<accession>A0A7W7GW42</accession>
<evidence type="ECO:0000256" key="2">
    <source>
        <dbReference type="ARBA" id="ARBA00004651"/>
    </source>
</evidence>
<dbReference type="PANTHER" id="PTHR43221">
    <property type="entry name" value="PROTEASE HTPX"/>
    <property type="match status" value="1"/>
</dbReference>
<dbReference type="GO" id="GO:0005886">
    <property type="term" value="C:plasma membrane"/>
    <property type="evidence" value="ECO:0007669"/>
    <property type="project" value="UniProtKB-SubCell"/>
</dbReference>
<reference evidence="15 16" key="1">
    <citation type="submission" date="2020-08" db="EMBL/GenBank/DDBJ databases">
        <title>Sequencing the genomes of 1000 actinobacteria strains.</title>
        <authorList>
            <person name="Klenk H.-P."/>
        </authorList>
    </citation>
    <scope>NUCLEOTIDE SEQUENCE [LARGE SCALE GENOMIC DNA]</scope>
    <source>
        <strain evidence="15 16">DSM 45809</strain>
    </source>
</reference>
<evidence type="ECO:0000256" key="12">
    <source>
        <dbReference type="SAM" id="MobiDB-lite"/>
    </source>
</evidence>
<evidence type="ECO:0000256" key="13">
    <source>
        <dbReference type="SAM" id="Phobius"/>
    </source>
</evidence>
<evidence type="ECO:0000256" key="4">
    <source>
        <dbReference type="ARBA" id="ARBA00022670"/>
    </source>
</evidence>
<organism evidence="15 16">
    <name type="scientific">Actinoplanes octamycinicus</name>
    <dbReference type="NCBI Taxonomy" id="135948"/>
    <lineage>
        <taxon>Bacteria</taxon>
        <taxon>Bacillati</taxon>
        <taxon>Actinomycetota</taxon>
        <taxon>Actinomycetes</taxon>
        <taxon>Micromonosporales</taxon>
        <taxon>Micromonosporaceae</taxon>
        <taxon>Actinoplanes</taxon>
    </lineage>
</organism>
<protein>
    <submittedName>
        <fullName evidence="15">Zn-dependent protease with chaperone function</fullName>
    </submittedName>
</protein>
<keyword evidence="3" id="KW-1003">Cell membrane</keyword>
<dbReference type="RefSeq" id="WP_185039863.1">
    <property type="nucleotide sequence ID" value="NZ_BAABFG010000005.1"/>
</dbReference>